<comment type="caution">
    <text evidence="1">The sequence shown here is derived from an EMBL/GenBank/DDBJ whole genome shotgun (WGS) entry which is preliminary data.</text>
</comment>
<organism evidence="1 2">
    <name type="scientific">Komagataeibacter oboediens</name>
    <dbReference type="NCBI Taxonomy" id="65958"/>
    <lineage>
        <taxon>Bacteria</taxon>
        <taxon>Pseudomonadati</taxon>
        <taxon>Pseudomonadota</taxon>
        <taxon>Alphaproteobacteria</taxon>
        <taxon>Acetobacterales</taxon>
        <taxon>Acetobacteraceae</taxon>
        <taxon>Komagataeibacter</taxon>
    </lineage>
</organism>
<dbReference type="STRING" id="940286.GCA_000227565_00478"/>
<sequence>MFLDHLRKTANITEAARIAVVARRSVYEWRDADPAFAAAWDDAIDEATDLLEAEARRRAIEGDEEYVVSMGQLVRDPKTGEYLTTRKRSDGLMTLLLKAHRPEKFRERYDVQQSGNITMNITSDDDAL</sequence>
<dbReference type="AlphaFoldDB" id="A0A318QK00"/>
<proteinExistence type="predicted"/>
<evidence type="ECO:0000313" key="1">
    <source>
        <dbReference type="EMBL" id="PYD77698.1"/>
    </source>
</evidence>
<evidence type="ECO:0008006" key="3">
    <source>
        <dbReference type="Google" id="ProtNLM"/>
    </source>
</evidence>
<name>A0A318QK00_9PROT</name>
<protein>
    <recommendedName>
        <fullName evidence="3">Terminase</fullName>
    </recommendedName>
</protein>
<accession>A0A318QK00</accession>
<reference evidence="1 2" key="1">
    <citation type="submission" date="2017-07" db="EMBL/GenBank/DDBJ databases">
        <title>A draft genome sequence of Komagataeibacter oboediens LMG 18849.</title>
        <authorList>
            <person name="Skraban J."/>
            <person name="Cleenwerck I."/>
            <person name="Vandamme P."/>
            <person name="Trcek J."/>
        </authorList>
    </citation>
    <scope>NUCLEOTIDE SEQUENCE [LARGE SCALE GENOMIC DNA]</scope>
    <source>
        <strain evidence="1 2">LMG 18849</strain>
    </source>
</reference>
<gene>
    <name evidence="1" type="ORF">CFR80_17500</name>
</gene>
<dbReference type="EMBL" id="NKTX01000142">
    <property type="protein sequence ID" value="PYD77698.1"/>
    <property type="molecule type" value="Genomic_DNA"/>
</dbReference>
<evidence type="ECO:0000313" key="2">
    <source>
        <dbReference type="Proteomes" id="UP000247417"/>
    </source>
</evidence>
<dbReference type="Proteomes" id="UP000247417">
    <property type="component" value="Unassembled WGS sequence"/>
</dbReference>